<keyword evidence="4" id="KW-0862">Zinc</keyword>
<reference evidence="8" key="1">
    <citation type="submission" date="2017-03" db="EMBL/GenBank/DDBJ databases">
        <authorList>
            <person name="Safronova V.I."/>
            <person name="Sazanova A.L."/>
            <person name="Chirak E.R."/>
        </authorList>
    </citation>
    <scope>NUCLEOTIDE SEQUENCE [LARGE SCALE GENOMIC DNA]</scope>
    <source>
        <strain evidence="8">Ach-343</strain>
    </source>
</reference>
<evidence type="ECO:0000256" key="1">
    <source>
        <dbReference type="ARBA" id="ARBA00022670"/>
    </source>
</evidence>
<dbReference type="GO" id="GO:0046872">
    <property type="term" value="F:metal ion binding"/>
    <property type="evidence" value="ECO:0007669"/>
    <property type="project" value="UniProtKB-KW"/>
</dbReference>
<keyword evidence="1" id="KW-0645">Protease</keyword>
<keyword evidence="2" id="KW-0479">Metal-binding</keyword>
<dbReference type="InterPro" id="IPR020891">
    <property type="entry name" value="UPF0758_CS"/>
</dbReference>
<evidence type="ECO:0000256" key="4">
    <source>
        <dbReference type="ARBA" id="ARBA00022833"/>
    </source>
</evidence>
<dbReference type="Pfam" id="PF04002">
    <property type="entry name" value="RadC"/>
    <property type="match status" value="1"/>
</dbReference>
<organism evidence="7 8">
    <name type="scientific">Mesorhizobium kowhaii</name>
    <dbReference type="NCBI Taxonomy" id="1300272"/>
    <lineage>
        <taxon>Bacteria</taxon>
        <taxon>Pseudomonadati</taxon>
        <taxon>Pseudomonadota</taxon>
        <taxon>Alphaproteobacteria</taxon>
        <taxon>Hyphomicrobiales</taxon>
        <taxon>Phyllobacteriaceae</taxon>
        <taxon>Mesorhizobium</taxon>
    </lineage>
</organism>
<dbReference type="EMBL" id="MZXV01000062">
    <property type="protein sequence ID" value="PZV35272.1"/>
    <property type="molecule type" value="Genomic_DNA"/>
</dbReference>
<evidence type="ECO:0000256" key="3">
    <source>
        <dbReference type="ARBA" id="ARBA00022801"/>
    </source>
</evidence>
<dbReference type="Proteomes" id="UP000248616">
    <property type="component" value="Unassembled WGS sequence"/>
</dbReference>
<dbReference type="PROSITE" id="PS50249">
    <property type="entry name" value="MPN"/>
    <property type="match status" value="1"/>
</dbReference>
<dbReference type="PROSITE" id="PS01302">
    <property type="entry name" value="UPF0758"/>
    <property type="match status" value="1"/>
</dbReference>
<evidence type="ECO:0000256" key="2">
    <source>
        <dbReference type="ARBA" id="ARBA00022723"/>
    </source>
</evidence>
<proteinExistence type="predicted"/>
<dbReference type="InterPro" id="IPR001405">
    <property type="entry name" value="UPF0758"/>
</dbReference>
<keyword evidence="5" id="KW-0482">Metalloprotease</keyword>
<dbReference type="PANTHER" id="PTHR30471">
    <property type="entry name" value="DNA REPAIR PROTEIN RADC"/>
    <property type="match status" value="1"/>
</dbReference>
<protein>
    <submittedName>
        <fullName evidence="7">DNA repair protein</fullName>
    </submittedName>
</protein>
<keyword evidence="3" id="KW-0378">Hydrolase</keyword>
<feature type="domain" description="MPN" evidence="6">
    <location>
        <begin position="1"/>
        <end position="53"/>
    </location>
</feature>
<gene>
    <name evidence="7" type="ORF">B5V02_28120</name>
</gene>
<dbReference type="PANTHER" id="PTHR30471:SF3">
    <property type="entry name" value="UPF0758 PROTEIN YEES-RELATED"/>
    <property type="match status" value="1"/>
</dbReference>
<keyword evidence="8" id="KW-1185">Reference proteome</keyword>
<comment type="caution">
    <text evidence="7">The sequence shown here is derived from an EMBL/GenBank/DDBJ whole genome shotgun (WGS) entry which is preliminary data.</text>
</comment>
<evidence type="ECO:0000313" key="7">
    <source>
        <dbReference type="EMBL" id="PZV35272.1"/>
    </source>
</evidence>
<accession>A0A2W7BX16</accession>
<dbReference type="InterPro" id="IPR037518">
    <property type="entry name" value="MPN"/>
</dbReference>
<name>A0A2W7BX16_9HYPH</name>
<evidence type="ECO:0000256" key="5">
    <source>
        <dbReference type="ARBA" id="ARBA00023049"/>
    </source>
</evidence>
<sequence>MHNHPSGDPTPSRADIEMTKEIVDAAKRLGIAVHDHIIIGRKGHSSMKGLLLI</sequence>
<evidence type="ECO:0000313" key="8">
    <source>
        <dbReference type="Proteomes" id="UP000248616"/>
    </source>
</evidence>
<evidence type="ECO:0000259" key="6">
    <source>
        <dbReference type="PROSITE" id="PS50249"/>
    </source>
</evidence>
<dbReference type="Gene3D" id="3.40.140.10">
    <property type="entry name" value="Cytidine Deaminase, domain 2"/>
    <property type="match status" value="1"/>
</dbReference>
<dbReference type="AlphaFoldDB" id="A0A2W7BX16"/>
<dbReference type="GO" id="GO:0008237">
    <property type="term" value="F:metallopeptidase activity"/>
    <property type="evidence" value="ECO:0007669"/>
    <property type="project" value="UniProtKB-KW"/>
</dbReference>
<dbReference type="InterPro" id="IPR025657">
    <property type="entry name" value="RadC_JAB"/>
</dbReference>
<dbReference type="GO" id="GO:0006508">
    <property type="term" value="P:proteolysis"/>
    <property type="evidence" value="ECO:0007669"/>
    <property type="project" value="UniProtKB-KW"/>
</dbReference>